<evidence type="ECO:0000313" key="2">
    <source>
        <dbReference type="Proteomes" id="UP000215199"/>
    </source>
</evidence>
<evidence type="ECO:0000313" key="1">
    <source>
        <dbReference type="EMBL" id="OXM69597.1"/>
    </source>
</evidence>
<comment type="caution">
    <text evidence="1">The sequence shown here is derived from an EMBL/GenBank/DDBJ whole genome shotgun (WGS) entry which is preliminary data.</text>
</comment>
<protein>
    <submittedName>
        <fullName evidence="1">Uncharacterized protein</fullName>
    </submittedName>
</protein>
<dbReference type="AlphaFoldDB" id="A0A229TEC6"/>
<organism evidence="1 2">
    <name type="scientific">Amycolatopsis vastitatis</name>
    <dbReference type="NCBI Taxonomy" id="1905142"/>
    <lineage>
        <taxon>Bacteria</taxon>
        <taxon>Bacillati</taxon>
        <taxon>Actinomycetota</taxon>
        <taxon>Actinomycetes</taxon>
        <taxon>Pseudonocardiales</taxon>
        <taxon>Pseudonocardiaceae</taxon>
        <taxon>Amycolatopsis</taxon>
    </lineage>
</organism>
<accession>A0A229TEC6</accession>
<dbReference type="Proteomes" id="UP000215199">
    <property type="component" value="Unassembled WGS sequence"/>
</dbReference>
<reference evidence="2" key="1">
    <citation type="submission" date="2017-07" db="EMBL/GenBank/DDBJ databases">
        <title>Comparative genome mining reveals phylogenetic distribution patterns of secondary metabolites in Amycolatopsis.</title>
        <authorList>
            <person name="Adamek M."/>
            <person name="Alanjary M."/>
            <person name="Sales-Ortells H."/>
            <person name="Goodfellow M."/>
            <person name="Bull A.T."/>
            <person name="Kalinowski J."/>
            <person name="Ziemert N."/>
        </authorList>
    </citation>
    <scope>NUCLEOTIDE SEQUENCE [LARGE SCALE GENOMIC DNA]</scope>
    <source>
        <strain evidence="2">H5</strain>
    </source>
</reference>
<gene>
    <name evidence="1" type="ORF">CF165_08800</name>
</gene>
<sequence>MNGKYVEPRFTREVAEEVVAWTNRLADRSDESPICEWTPEGYVLLFTADRPFEPSEVVQPDDKGLYALGFGWAWQAEEVEQ</sequence>
<name>A0A229TEC6_9PSEU</name>
<dbReference type="EMBL" id="NMUL01000007">
    <property type="protein sequence ID" value="OXM69597.1"/>
    <property type="molecule type" value="Genomic_DNA"/>
</dbReference>
<proteinExistence type="predicted"/>
<keyword evidence="2" id="KW-1185">Reference proteome</keyword>